<dbReference type="GO" id="GO:0004930">
    <property type="term" value="F:G protein-coupled receptor activity"/>
    <property type="evidence" value="ECO:0007669"/>
    <property type="project" value="UniProtKB-KW"/>
</dbReference>
<dbReference type="PANTHER" id="PTHR24243">
    <property type="entry name" value="G-PROTEIN COUPLED RECEPTOR"/>
    <property type="match status" value="1"/>
</dbReference>
<comment type="subcellular location">
    <subcellularLocation>
        <location evidence="1">Membrane</location>
        <topology evidence="1">Multi-pass membrane protein</topology>
    </subcellularLocation>
</comment>
<evidence type="ECO:0000259" key="9">
    <source>
        <dbReference type="PROSITE" id="PS50262"/>
    </source>
</evidence>
<keyword evidence="5 8" id="KW-0472">Membrane</keyword>
<evidence type="ECO:0000313" key="10">
    <source>
        <dbReference type="EMBL" id="CAE1306870.1"/>
    </source>
</evidence>
<keyword evidence="11" id="KW-1185">Reference proteome</keyword>
<feature type="domain" description="G-protein coupled receptors family 1 profile" evidence="9">
    <location>
        <begin position="1"/>
        <end position="249"/>
    </location>
</feature>
<sequence>MNKLPSSTYMAALAITDTGFLILLFFTWLQQAGISSVVSYPWCQIIVFSTYVFSFLSVWFVVLFMIERYIAVCYPLKALQLCTKKRARLSTVIISVLAMLLYSHSFWTTFDRQGMCEMRAEFFIFLTIMTYVDTVATFIVPFTAILVMNLRIIFAVRDVKRRSHWLQELQPRTSAHHTSLSKTQMKLTKSLVIVSSVFLMLVLPSHANRFYALISVHFLSSGLNRPLEIAQHLMQFLYYLTFVINILLYAATSHMFRKGTSEICKKIKRIL</sequence>
<feature type="transmembrane region" description="Helical" evidence="8">
    <location>
        <begin position="7"/>
        <end position="29"/>
    </location>
</feature>
<evidence type="ECO:0000256" key="1">
    <source>
        <dbReference type="ARBA" id="ARBA00004141"/>
    </source>
</evidence>
<organism evidence="10 11">
    <name type="scientific">Acanthosepion pharaonis</name>
    <name type="common">Pharaoh cuttlefish</name>
    <name type="synonym">Sepia pharaonis</name>
    <dbReference type="NCBI Taxonomy" id="158019"/>
    <lineage>
        <taxon>Eukaryota</taxon>
        <taxon>Metazoa</taxon>
        <taxon>Spiralia</taxon>
        <taxon>Lophotrochozoa</taxon>
        <taxon>Mollusca</taxon>
        <taxon>Cephalopoda</taxon>
        <taxon>Coleoidea</taxon>
        <taxon>Decapodiformes</taxon>
        <taxon>Sepiida</taxon>
        <taxon>Sepiina</taxon>
        <taxon>Sepiidae</taxon>
        <taxon>Acanthosepion</taxon>
    </lineage>
</organism>
<protein>
    <recommendedName>
        <fullName evidence="9">G-protein coupled receptors family 1 profile domain-containing protein</fullName>
    </recommendedName>
</protein>
<evidence type="ECO:0000256" key="6">
    <source>
        <dbReference type="ARBA" id="ARBA00023170"/>
    </source>
</evidence>
<dbReference type="EMBL" id="CAHIKZ030004081">
    <property type="protein sequence ID" value="CAE1306870.1"/>
    <property type="molecule type" value="Genomic_DNA"/>
</dbReference>
<gene>
    <name evidence="10" type="ORF">SPHA_59072</name>
</gene>
<dbReference type="PANTHER" id="PTHR24243:SF230">
    <property type="entry name" value="G-PROTEIN COUPLED RECEPTORS FAMILY 1 PROFILE DOMAIN-CONTAINING PROTEIN"/>
    <property type="match status" value="1"/>
</dbReference>
<feature type="transmembrane region" description="Helical" evidence="8">
    <location>
        <begin position="236"/>
        <end position="256"/>
    </location>
</feature>
<keyword evidence="7" id="KW-0807">Transducer</keyword>
<evidence type="ECO:0000256" key="7">
    <source>
        <dbReference type="ARBA" id="ARBA00023224"/>
    </source>
</evidence>
<evidence type="ECO:0000256" key="4">
    <source>
        <dbReference type="ARBA" id="ARBA00023040"/>
    </source>
</evidence>
<dbReference type="InterPro" id="IPR000276">
    <property type="entry name" value="GPCR_Rhodpsn"/>
</dbReference>
<dbReference type="PRINTS" id="PR00237">
    <property type="entry name" value="GPCRRHODOPSN"/>
</dbReference>
<feature type="transmembrane region" description="Helical" evidence="8">
    <location>
        <begin position="45"/>
        <end position="66"/>
    </location>
</feature>
<keyword evidence="4" id="KW-0297">G-protein coupled receptor</keyword>
<evidence type="ECO:0000256" key="2">
    <source>
        <dbReference type="ARBA" id="ARBA00022692"/>
    </source>
</evidence>
<dbReference type="GO" id="GO:0005886">
    <property type="term" value="C:plasma membrane"/>
    <property type="evidence" value="ECO:0007669"/>
    <property type="project" value="TreeGrafter"/>
</dbReference>
<evidence type="ECO:0000256" key="8">
    <source>
        <dbReference type="SAM" id="Phobius"/>
    </source>
</evidence>
<feature type="transmembrane region" description="Helical" evidence="8">
    <location>
        <begin position="122"/>
        <end position="154"/>
    </location>
</feature>
<accession>A0A812DPQ0</accession>
<dbReference type="PROSITE" id="PS50262">
    <property type="entry name" value="G_PROTEIN_RECEP_F1_2"/>
    <property type="match status" value="1"/>
</dbReference>
<name>A0A812DPQ0_ACAPH</name>
<dbReference type="Proteomes" id="UP000597762">
    <property type="component" value="Unassembled WGS sequence"/>
</dbReference>
<dbReference type="OrthoDB" id="6155320at2759"/>
<feature type="transmembrane region" description="Helical" evidence="8">
    <location>
        <begin position="87"/>
        <end position="110"/>
    </location>
</feature>
<dbReference type="CDD" id="cd14978">
    <property type="entry name" value="7tmA_FMRFamide_R-like"/>
    <property type="match status" value="1"/>
</dbReference>
<feature type="transmembrane region" description="Helical" evidence="8">
    <location>
        <begin position="191"/>
        <end position="216"/>
    </location>
</feature>
<reference evidence="10" key="1">
    <citation type="submission" date="2021-01" db="EMBL/GenBank/DDBJ databases">
        <authorList>
            <person name="Li R."/>
            <person name="Bekaert M."/>
        </authorList>
    </citation>
    <scope>NUCLEOTIDE SEQUENCE</scope>
    <source>
        <strain evidence="10">Farmed</strain>
    </source>
</reference>
<comment type="caution">
    <text evidence="10">The sequence shown here is derived from an EMBL/GenBank/DDBJ whole genome shotgun (WGS) entry which is preliminary data.</text>
</comment>
<evidence type="ECO:0000256" key="5">
    <source>
        <dbReference type="ARBA" id="ARBA00023136"/>
    </source>
</evidence>
<evidence type="ECO:0000313" key="11">
    <source>
        <dbReference type="Proteomes" id="UP000597762"/>
    </source>
</evidence>
<keyword evidence="2 8" id="KW-0812">Transmembrane</keyword>
<keyword evidence="3 8" id="KW-1133">Transmembrane helix</keyword>
<dbReference type="SUPFAM" id="SSF81321">
    <property type="entry name" value="Family A G protein-coupled receptor-like"/>
    <property type="match status" value="1"/>
</dbReference>
<dbReference type="Gene3D" id="1.20.1070.10">
    <property type="entry name" value="Rhodopsin 7-helix transmembrane proteins"/>
    <property type="match status" value="1"/>
</dbReference>
<evidence type="ECO:0000256" key="3">
    <source>
        <dbReference type="ARBA" id="ARBA00022989"/>
    </source>
</evidence>
<dbReference type="AlphaFoldDB" id="A0A812DPQ0"/>
<dbReference type="Pfam" id="PF00001">
    <property type="entry name" value="7tm_1"/>
    <property type="match status" value="1"/>
</dbReference>
<proteinExistence type="predicted"/>
<keyword evidence="6" id="KW-0675">Receptor</keyword>
<dbReference type="InterPro" id="IPR017452">
    <property type="entry name" value="GPCR_Rhodpsn_7TM"/>
</dbReference>